<feature type="region of interest" description="Disordered" evidence="1">
    <location>
        <begin position="1"/>
        <end position="31"/>
    </location>
</feature>
<name>A0ABP4QZK8_9ACTN</name>
<comment type="caution">
    <text evidence="2">The sequence shown here is derived from an EMBL/GenBank/DDBJ whole genome shotgun (WGS) entry which is preliminary data.</text>
</comment>
<dbReference type="EMBL" id="BAAAMU010000014">
    <property type="protein sequence ID" value="GAA1627165.1"/>
    <property type="molecule type" value="Genomic_DNA"/>
</dbReference>
<keyword evidence="3" id="KW-1185">Reference proteome</keyword>
<proteinExistence type="predicted"/>
<feature type="compositionally biased region" description="Basic residues" evidence="1">
    <location>
        <begin position="144"/>
        <end position="154"/>
    </location>
</feature>
<feature type="compositionally biased region" description="Basic residues" evidence="1">
    <location>
        <begin position="1"/>
        <end position="15"/>
    </location>
</feature>
<organism evidence="2 3">
    <name type="scientific">Nonomuraea maheshkhaliensis</name>
    <dbReference type="NCBI Taxonomy" id="419590"/>
    <lineage>
        <taxon>Bacteria</taxon>
        <taxon>Bacillati</taxon>
        <taxon>Actinomycetota</taxon>
        <taxon>Actinomycetes</taxon>
        <taxon>Streptosporangiales</taxon>
        <taxon>Streptosporangiaceae</taxon>
        <taxon>Nonomuraea</taxon>
    </lineage>
</organism>
<evidence type="ECO:0000313" key="2">
    <source>
        <dbReference type="EMBL" id="GAA1627165.1"/>
    </source>
</evidence>
<feature type="region of interest" description="Disordered" evidence="1">
    <location>
        <begin position="132"/>
        <end position="154"/>
    </location>
</feature>
<sequence length="154" mass="15806">MQARRRALQGRRGRAARVVDHDVEPVEPRDQPLDVRRIAHIGLDETEPPGRDDVQPAHTVLAGRVGAPPGRTGSAGLMVAAGGWGPGADGDLGAGRGEGGGDAGAYSLGATGHQDALARVVVSHGHECYRTKQALGKGGDGHHVAGRSGRRGGR</sequence>
<reference evidence="3" key="1">
    <citation type="journal article" date="2019" name="Int. J. Syst. Evol. Microbiol.">
        <title>The Global Catalogue of Microorganisms (GCM) 10K type strain sequencing project: providing services to taxonomists for standard genome sequencing and annotation.</title>
        <authorList>
            <consortium name="The Broad Institute Genomics Platform"/>
            <consortium name="The Broad Institute Genome Sequencing Center for Infectious Disease"/>
            <person name="Wu L."/>
            <person name="Ma J."/>
        </authorList>
    </citation>
    <scope>NUCLEOTIDE SEQUENCE [LARGE SCALE GENOMIC DNA]</scope>
    <source>
        <strain evidence="3">JCM 13929</strain>
    </source>
</reference>
<protein>
    <submittedName>
        <fullName evidence="2">Uncharacterized protein</fullName>
    </submittedName>
</protein>
<evidence type="ECO:0000313" key="3">
    <source>
        <dbReference type="Proteomes" id="UP001500064"/>
    </source>
</evidence>
<evidence type="ECO:0000256" key="1">
    <source>
        <dbReference type="SAM" id="MobiDB-lite"/>
    </source>
</evidence>
<feature type="compositionally biased region" description="Basic and acidic residues" evidence="1">
    <location>
        <begin position="17"/>
        <end position="31"/>
    </location>
</feature>
<accession>A0ABP4QZK8</accession>
<gene>
    <name evidence="2" type="ORF">GCM10009733_024880</name>
</gene>
<dbReference type="Proteomes" id="UP001500064">
    <property type="component" value="Unassembled WGS sequence"/>
</dbReference>